<name>A0ABR4ERE1_9PEZI</name>
<feature type="repeat" description="WD" evidence="3">
    <location>
        <begin position="830"/>
        <end position="872"/>
    </location>
</feature>
<sequence length="923" mass="97086">MSFPARESYRGPSRGGGPGHAHRHSRSNSAISEMLGQAGQALGVIAAPQASTSTATAALPAPGGARAPARPDLDAQQHHMRPQLRSTVSSPTSPSFGFGSSGGGSGSTGAIGHYPQQLPTRTHPALHPQPQPPLPTTDASSHLPPPSQSSAAGVPGTGIGTGAGIGFGSKQRAVSAAASASTSSYPPPPAARHRPLHSAGPAAYSSSNAPPAESPYPPASYARLGQHLPTRKPLPQLSRALVPADDLDPALSPPPVSISGSGSRPSPTHRSMFGLPSIPTSNDDFASSIPHLNPIPDSIPAPASAPALTSKATMSQQPQQQQQYAASNRRTGGYEEQHHMSGPGPSQYQHGQLSPREYSTPSAGPQIKLDQTPSNPPSYQGTPAVPSVLQPGGPIGRPQGVSANTAPTLPTMQGSMPPPSQQQQQEYQTPSKPSLNLSHSYSRSSPATGGYDGPNPNYSPYTPTTPGGSVASSSQFMSPTDRGYNAPGSQRNMSHTPLGLADIRPRADSTLSDGLPSGVDFSMQNTPPGTSNYMAPWATYAFDWCKWAPQGNGAGKVAIGSYLEDGHNFIQILDTQIVPTPSDVYNTHGGSKWTMDFTRVAEATHSYPVTRLLWEPPSSTKQSTDLLATSGDHLRLWSLPSDTPSNPGNSITGRSRDVAATKLTPLALLSNSKTPDHTAPLTSLDWNTVSPSLIITSSIDTTCTIWDIPSLTAKTQLIAHDKEVYDVRFCANSVDVFVSCGQDGSVRMFDLRSLEHSTIIYEPTGKEDRVDANGGKMSPTLAQQTMSNPPPLLRIATSPHDTQLLATFAQDSNVIRILDTRQPGQALLELRGHGGAVNCIDWSPTRRGQLASGGDDCQVLLWDLMSQQQTNGAPQTDSIRSPAASWQCDYEVGNLGWVPRVPSDEAGEWLGVSAGRGIWGVRM</sequence>
<feature type="compositionally biased region" description="Low complexity" evidence="4">
    <location>
        <begin position="294"/>
        <end position="307"/>
    </location>
</feature>
<accession>A0ABR4ERE1</accession>
<evidence type="ECO:0000256" key="3">
    <source>
        <dbReference type="PROSITE-ProRule" id="PRU00221"/>
    </source>
</evidence>
<protein>
    <recommendedName>
        <fullName evidence="7">WD repeat-containing protein</fullName>
    </recommendedName>
</protein>
<dbReference type="InterPro" id="IPR001680">
    <property type="entry name" value="WD40_rpt"/>
</dbReference>
<feature type="compositionally biased region" description="Low complexity" evidence="4">
    <location>
        <begin position="453"/>
        <end position="469"/>
    </location>
</feature>
<dbReference type="PROSITE" id="PS00678">
    <property type="entry name" value="WD_REPEATS_1"/>
    <property type="match status" value="2"/>
</dbReference>
<organism evidence="5 6">
    <name type="scientific">Diaporthe vaccinii</name>
    <dbReference type="NCBI Taxonomy" id="105482"/>
    <lineage>
        <taxon>Eukaryota</taxon>
        <taxon>Fungi</taxon>
        <taxon>Dikarya</taxon>
        <taxon>Ascomycota</taxon>
        <taxon>Pezizomycotina</taxon>
        <taxon>Sordariomycetes</taxon>
        <taxon>Sordariomycetidae</taxon>
        <taxon>Diaporthales</taxon>
        <taxon>Diaporthaceae</taxon>
        <taxon>Diaporthe</taxon>
        <taxon>Diaporthe eres species complex</taxon>
    </lineage>
</organism>
<feature type="region of interest" description="Disordered" evidence="4">
    <location>
        <begin position="245"/>
        <end position="479"/>
    </location>
</feature>
<proteinExistence type="predicted"/>
<feature type="compositionally biased region" description="Low complexity" evidence="4">
    <location>
        <begin position="197"/>
        <end position="211"/>
    </location>
</feature>
<feature type="region of interest" description="Disordered" evidence="4">
    <location>
        <begin position="178"/>
        <end position="224"/>
    </location>
</feature>
<dbReference type="EMBL" id="JBAWTH010000033">
    <property type="protein sequence ID" value="KAL2284982.1"/>
    <property type="molecule type" value="Genomic_DNA"/>
</dbReference>
<keyword evidence="2" id="KW-0677">Repeat</keyword>
<dbReference type="InterPro" id="IPR045159">
    <property type="entry name" value="DCAF7-like"/>
</dbReference>
<feature type="compositionally biased region" description="Low complexity" evidence="4">
    <location>
        <begin position="257"/>
        <end position="266"/>
    </location>
</feature>
<dbReference type="InterPro" id="IPR019775">
    <property type="entry name" value="WD40_repeat_CS"/>
</dbReference>
<dbReference type="PANTHER" id="PTHR19919">
    <property type="entry name" value="WD REPEAT CONTAINING PROTEIN"/>
    <property type="match status" value="1"/>
</dbReference>
<evidence type="ECO:0000256" key="1">
    <source>
        <dbReference type="ARBA" id="ARBA00022574"/>
    </source>
</evidence>
<feature type="region of interest" description="Disordered" evidence="4">
    <location>
        <begin position="1"/>
        <end position="34"/>
    </location>
</feature>
<dbReference type="Gene3D" id="2.130.10.10">
    <property type="entry name" value="YVTN repeat-like/Quinoprotein amine dehydrogenase"/>
    <property type="match status" value="1"/>
</dbReference>
<evidence type="ECO:0000256" key="4">
    <source>
        <dbReference type="SAM" id="MobiDB-lite"/>
    </source>
</evidence>
<dbReference type="SUPFAM" id="SSF50978">
    <property type="entry name" value="WD40 repeat-like"/>
    <property type="match status" value="1"/>
</dbReference>
<keyword evidence="1 3" id="KW-0853">WD repeat</keyword>
<feature type="repeat" description="WD" evidence="3">
    <location>
        <begin position="717"/>
        <end position="759"/>
    </location>
</feature>
<feature type="compositionally biased region" description="Gly residues" evidence="4">
    <location>
        <begin position="99"/>
        <end position="109"/>
    </location>
</feature>
<feature type="compositionally biased region" description="Polar residues" evidence="4">
    <location>
        <begin position="344"/>
        <end position="381"/>
    </location>
</feature>
<feature type="region of interest" description="Disordered" evidence="4">
    <location>
        <begin position="50"/>
        <end position="166"/>
    </location>
</feature>
<dbReference type="InterPro" id="IPR015943">
    <property type="entry name" value="WD40/YVTN_repeat-like_dom_sf"/>
</dbReference>
<dbReference type="PROSITE" id="PS50082">
    <property type="entry name" value="WD_REPEATS_2"/>
    <property type="match status" value="3"/>
</dbReference>
<dbReference type="InterPro" id="IPR036322">
    <property type="entry name" value="WD40_repeat_dom_sf"/>
</dbReference>
<feature type="compositionally biased region" description="Low complexity" evidence="4">
    <location>
        <begin position="410"/>
        <end position="445"/>
    </location>
</feature>
<dbReference type="Pfam" id="PF00400">
    <property type="entry name" value="WD40"/>
    <property type="match status" value="3"/>
</dbReference>
<evidence type="ECO:0008006" key="7">
    <source>
        <dbReference type="Google" id="ProtNLM"/>
    </source>
</evidence>
<dbReference type="PROSITE" id="PS50294">
    <property type="entry name" value="WD_REPEATS_REGION"/>
    <property type="match status" value="1"/>
</dbReference>
<feature type="compositionally biased region" description="Gly residues" evidence="4">
    <location>
        <begin position="155"/>
        <end position="166"/>
    </location>
</feature>
<feature type="repeat" description="WD" evidence="3">
    <location>
        <begin position="674"/>
        <end position="716"/>
    </location>
</feature>
<evidence type="ECO:0000256" key="2">
    <source>
        <dbReference type="ARBA" id="ARBA00022737"/>
    </source>
</evidence>
<dbReference type="Proteomes" id="UP001600888">
    <property type="component" value="Unassembled WGS sequence"/>
</dbReference>
<comment type="caution">
    <text evidence="5">The sequence shown here is derived from an EMBL/GenBank/DDBJ whole genome shotgun (WGS) entry which is preliminary data.</text>
</comment>
<feature type="compositionally biased region" description="Low complexity" evidence="4">
    <location>
        <begin position="89"/>
        <end position="98"/>
    </location>
</feature>
<dbReference type="SMART" id="SM00320">
    <property type="entry name" value="WD40"/>
    <property type="match status" value="4"/>
</dbReference>
<gene>
    <name evidence="5" type="ORF">FJTKL_08523</name>
</gene>
<feature type="compositionally biased region" description="Low complexity" evidence="4">
    <location>
        <begin position="50"/>
        <end position="68"/>
    </location>
</feature>
<evidence type="ECO:0000313" key="6">
    <source>
        <dbReference type="Proteomes" id="UP001600888"/>
    </source>
</evidence>
<keyword evidence="6" id="KW-1185">Reference proteome</keyword>
<evidence type="ECO:0000313" key="5">
    <source>
        <dbReference type="EMBL" id="KAL2284982.1"/>
    </source>
</evidence>
<reference evidence="5 6" key="1">
    <citation type="submission" date="2024-03" db="EMBL/GenBank/DDBJ databases">
        <title>A high-quality draft genome sequence of Diaporthe vaccinii, a causative agent of upright dieback and viscid rot disease in cranberry plants.</title>
        <authorList>
            <person name="Sarrasin M."/>
            <person name="Lang B.F."/>
            <person name="Burger G."/>
        </authorList>
    </citation>
    <scope>NUCLEOTIDE SEQUENCE [LARGE SCALE GENOMIC DNA]</scope>
    <source>
        <strain evidence="5 6">IS7</strain>
    </source>
</reference>